<dbReference type="PANTHER" id="PTHR24016:SF0">
    <property type="entry name" value="CONSERVED OLIGOMERIC GOLGI COMPLEX SUBUNIT 4"/>
    <property type="match status" value="1"/>
</dbReference>
<evidence type="ECO:0000313" key="3">
    <source>
        <dbReference type="EMBL" id="KAF4434794.1"/>
    </source>
</evidence>
<dbReference type="InterPro" id="IPR048684">
    <property type="entry name" value="COG4_C"/>
</dbReference>
<accession>A0A8H4JNM0</accession>
<evidence type="ECO:0000259" key="2">
    <source>
        <dbReference type="Pfam" id="PF20662"/>
    </source>
</evidence>
<dbReference type="InterPro" id="IPR013167">
    <property type="entry name" value="COG4_M"/>
</dbReference>
<proteinExistence type="predicted"/>
<reference evidence="3 4" key="1">
    <citation type="submission" date="2020-01" db="EMBL/GenBank/DDBJ databases">
        <title>Identification and distribution of gene clusters putatively required for synthesis of sphingolipid metabolism inhibitors in phylogenetically diverse species of the filamentous fungus Fusarium.</title>
        <authorList>
            <person name="Kim H.-S."/>
            <person name="Busman M."/>
            <person name="Brown D.W."/>
            <person name="Divon H."/>
            <person name="Uhlig S."/>
            <person name="Proctor R.H."/>
        </authorList>
    </citation>
    <scope>NUCLEOTIDE SEQUENCE [LARGE SCALE GENOMIC DNA]</scope>
    <source>
        <strain evidence="3 4">NRRL 13308</strain>
    </source>
</reference>
<dbReference type="AlphaFoldDB" id="A0A8H4JNM0"/>
<dbReference type="InterPro" id="IPR048682">
    <property type="entry name" value="COG4"/>
</dbReference>
<evidence type="ECO:0000259" key="1">
    <source>
        <dbReference type="Pfam" id="PF08318"/>
    </source>
</evidence>
<feature type="domain" description="Conserved oligomeric Golgi complex subunit 4 C-terminal" evidence="2">
    <location>
        <begin position="109"/>
        <end position="323"/>
    </location>
</feature>
<gene>
    <name evidence="3" type="ORF">FACUT_7697</name>
</gene>
<dbReference type="Pfam" id="PF20662">
    <property type="entry name" value="COG4_C"/>
    <property type="match status" value="1"/>
</dbReference>
<dbReference type="EMBL" id="JAADJF010000197">
    <property type="protein sequence ID" value="KAF4434794.1"/>
    <property type="molecule type" value="Genomic_DNA"/>
</dbReference>
<dbReference type="OrthoDB" id="47059at2759"/>
<name>A0A8H4JNM0_9HYPO</name>
<dbReference type="Pfam" id="PF08318">
    <property type="entry name" value="COG4_m"/>
    <property type="match status" value="1"/>
</dbReference>
<evidence type="ECO:0000313" key="4">
    <source>
        <dbReference type="Proteomes" id="UP000536711"/>
    </source>
</evidence>
<protein>
    <submittedName>
        <fullName evidence="3">Conserved oligomeric golgi complex component 4</fullName>
    </submittedName>
</protein>
<dbReference type="Proteomes" id="UP000536711">
    <property type="component" value="Unassembled WGS sequence"/>
</dbReference>
<keyword evidence="4" id="KW-1185">Reference proteome</keyword>
<feature type="domain" description="COG4 transport protein middle alpha-helical bundle" evidence="1">
    <location>
        <begin position="1"/>
        <end position="85"/>
    </location>
</feature>
<organism evidence="3 4">
    <name type="scientific">Fusarium acutatum</name>
    <dbReference type="NCBI Taxonomy" id="78861"/>
    <lineage>
        <taxon>Eukaryota</taxon>
        <taxon>Fungi</taxon>
        <taxon>Dikarya</taxon>
        <taxon>Ascomycota</taxon>
        <taxon>Pezizomycotina</taxon>
        <taxon>Sordariomycetes</taxon>
        <taxon>Hypocreomycetidae</taxon>
        <taxon>Hypocreales</taxon>
        <taxon>Nectriaceae</taxon>
        <taxon>Fusarium</taxon>
        <taxon>Fusarium fujikuroi species complex</taxon>
    </lineage>
</organism>
<comment type="caution">
    <text evidence="3">The sequence shown here is derived from an EMBL/GenBank/DDBJ whole genome shotgun (WGS) entry which is preliminary data.</text>
</comment>
<dbReference type="Gene3D" id="1.20.58.1970">
    <property type="match status" value="1"/>
</dbReference>
<dbReference type="PANTHER" id="PTHR24016">
    <property type="entry name" value="CONSERVED OLIGOMERIC GOLGI COMPLEX SUBUNIT 4"/>
    <property type="match status" value="1"/>
</dbReference>
<sequence length="323" mass="35992">MATFLFRRSGEKAFDMDTAPSGLSLSKPYDGSPPFMLQAVDDIMYVVDNLLQHVLSRGNREIAVSVTLAISRVHEADFIGIIHRLMRDECYPKPPAQGGFPPGEKVISFIVLMNSLDLAKEYLERVASSRGYASETQRAGVAAPTTQTLRDSLTFYRDAESVANAFHTMNGALSAKTKELLNDGIRALFDEVLWPRIRLVLTTSFQDAVYEVSERESLDEEDVDRETMEQVSTRFEGEWLALTRPLKRIMTPRTYAALTSLAANKLATVLEKRAWGFSGRVTALGSLRSESDFSGIMSTVSQGDYTLREPFARLQEILAIANM</sequence>